<protein>
    <submittedName>
        <fullName evidence="2">Uncharacterized protein</fullName>
    </submittedName>
</protein>
<organism evidence="2 3">
    <name type="scientific">Alosa alosa</name>
    <name type="common">allis shad</name>
    <dbReference type="NCBI Taxonomy" id="278164"/>
    <lineage>
        <taxon>Eukaryota</taxon>
        <taxon>Metazoa</taxon>
        <taxon>Chordata</taxon>
        <taxon>Craniata</taxon>
        <taxon>Vertebrata</taxon>
        <taxon>Euteleostomi</taxon>
        <taxon>Actinopterygii</taxon>
        <taxon>Neopterygii</taxon>
        <taxon>Teleostei</taxon>
        <taxon>Clupei</taxon>
        <taxon>Clupeiformes</taxon>
        <taxon>Clupeoidei</taxon>
        <taxon>Clupeidae</taxon>
        <taxon>Alosa</taxon>
    </lineage>
</organism>
<dbReference type="EMBL" id="JADWDJ010000014">
    <property type="protein sequence ID" value="KAG5270247.1"/>
    <property type="molecule type" value="Genomic_DNA"/>
</dbReference>
<accession>A0AAV6GA08</accession>
<sequence>WHFHNSFAAITASIHISEHTGGKALTSSTTLHTVIIKSHIAEHTQLNTLLWLVSHGCNLLSFTSRGPPNMKDRQKEKNKKRKIKSIWGVRWLFPADPRNPSPQKENDKPCPVWMPVSSANDKQPLFTVSYPHRASPTDPQGSNHAFLADCRRSTGSNMS</sequence>
<dbReference type="Proteomes" id="UP000823561">
    <property type="component" value="Chromosome 14"/>
</dbReference>
<dbReference type="AlphaFoldDB" id="A0AAV6GA08"/>
<name>A0AAV6GA08_9TELE</name>
<comment type="caution">
    <text evidence="2">The sequence shown here is derived from an EMBL/GenBank/DDBJ whole genome shotgun (WGS) entry which is preliminary data.</text>
</comment>
<reference evidence="2" key="1">
    <citation type="submission" date="2020-10" db="EMBL/GenBank/DDBJ databases">
        <title>Chromosome-scale genome assembly of the Allis shad, Alosa alosa.</title>
        <authorList>
            <person name="Margot Z."/>
            <person name="Christophe K."/>
            <person name="Cabau C."/>
            <person name="Louis A."/>
            <person name="Berthelot C."/>
            <person name="Parey E."/>
            <person name="Roest Crollius H."/>
            <person name="Montfort J."/>
            <person name="Robinson-Rechavi M."/>
            <person name="Bucao C."/>
            <person name="Bouchez O."/>
            <person name="Gislard M."/>
            <person name="Lluch J."/>
            <person name="Milhes M."/>
            <person name="Lampietro C."/>
            <person name="Lopez Roques C."/>
            <person name="Donnadieu C."/>
            <person name="Braasch I."/>
            <person name="Desvignes T."/>
            <person name="Postlethwait J."/>
            <person name="Bobe J."/>
            <person name="Guiguen Y."/>
        </authorList>
    </citation>
    <scope>NUCLEOTIDE SEQUENCE</scope>
    <source>
        <strain evidence="2">M-15738</strain>
        <tissue evidence="2">Blood</tissue>
    </source>
</reference>
<feature type="non-terminal residue" evidence="2">
    <location>
        <position position="1"/>
    </location>
</feature>
<proteinExistence type="predicted"/>
<feature type="region of interest" description="Disordered" evidence="1">
    <location>
        <begin position="93"/>
        <end position="159"/>
    </location>
</feature>
<keyword evidence="3" id="KW-1185">Reference proteome</keyword>
<evidence type="ECO:0000256" key="1">
    <source>
        <dbReference type="SAM" id="MobiDB-lite"/>
    </source>
</evidence>
<evidence type="ECO:0000313" key="2">
    <source>
        <dbReference type="EMBL" id="KAG5270247.1"/>
    </source>
</evidence>
<gene>
    <name evidence="2" type="ORF">AALO_G00190450</name>
</gene>
<evidence type="ECO:0000313" key="3">
    <source>
        <dbReference type="Proteomes" id="UP000823561"/>
    </source>
</evidence>